<reference evidence="1" key="1">
    <citation type="submission" date="2023-11" db="EMBL/GenBank/DDBJ databases">
        <authorList>
            <person name="Poullet M."/>
        </authorList>
    </citation>
    <scope>NUCLEOTIDE SEQUENCE</scope>
    <source>
        <strain evidence="1">E1834</strain>
    </source>
</reference>
<name>A0ACB1ADT0_MELEN</name>
<evidence type="ECO:0000313" key="2">
    <source>
        <dbReference type="Proteomes" id="UP001497535"/>
    </source>
</evidence>
<gene>
    <name evidence="1" type="ORF">MENTE1834_LOCUS37426</name>
</gene>
<dbReference type="Proteomes" id="UP001497535">
    <property type="component" value="Unassembled WGS sequence"/>
</dbReference>
<dbReference type="EMBL" id="CAVMJV010000078">
    <property type="protein sequence ID" value="CAK5089691.1"/>
    <property type="molecule type" value="Genomic_DNA"/>
</dbReference>
<proteinExistence type="predicted"/>
<organism evidence="1 2">
    <name type="scientific">Meloidogyne enterolobii</name>
    <name type="common">Root-knot nematode worm</name>
    <name type="synonym">Meloidogyne mayaguensis</name>
    <dbReference type="NCBI Taxonomy" id="390850"/>
    <lineage>
        <taxon>Eukaryota</taxon>
        <taxon>Metazoa</taxon>
        <taxon>Ecdysozoa</taxon>
        <taxon>Nematoda</taxon>
        <taxon>Chromadorea</taxon>
        <taxon>Rhabditida</taxon>
        <taxon>Tylenchina</taxon>
        <taxon>Tylenchomorpha</taxon>
        <taxon>Tylenchoidea</taxon>
        <taxon>Meloidogynidae</taxon>
        <taxon>Meloidogyninae</taxon>
        <taxon>Meloidogyne</taxon>
    </lineage>
</organism>
<accession>A0ACB1ADT0</accession>
<keyword evidence="2" id="KW-1185">Reference proteome</keyword>
<protein>
    <submittedName>
        <fullName evidence="1">Uncharacterized protein</fullName>
    </submittedName>
</protein>
<comment type="caution">
    <text evidence="1">The sequence shown here is derived from an EMBL/GenBank/DDBJ whole genome shotgun (WGS) entry which is preliminary data.</text>
</comment>
<evidence type="ECO:0000313" key="1">
    <source>
        <dbReference type="EMBL" id="CAK5089691.1"/>
    </source>
</evidence>
<sequence>MDSIKSIIENNKIRGRSNEYENNYQGFKFMPDSDGKTRFMSSDGSIKIRSKSGSFIDDNGNEEKELRRSSRVKDRHFSQSYEFLNIRSRIIRKSGKMLDFSSSSPASFTSNKEVSNNLSDKKDDLMTSNGQEEEEGNSGFVQPELSQESQKRQNDTGIEDSDNDEREISTAPMQSSGSNEENRDLGKVATNNEESIQTPKETFNVHETSNILNTSQASSKRNSKKERRRYLDGEYIAEKILDERGVGKKKEYLIQWIGYSDQTWELASHFQQFTKLIDDFQEYKKNKLNDSNTEESEKNVKKRKMRAKRSYWHYLDSDDEEHESKRLKMDESVSEENSSSTQQGRQKYSRKSKDNFIASELPPSKRRSEGLIIKKKKEDLQNEIEKEKQNEDKKKKIEENLQKTPEQAKDKKSFPEIVERKKRTGRRRGRPSLLSISSKNSEARDVEVPEVVPETNGLANNSESQTSEIPSIPDENSGDEGTQTVLKKTTNYAVTCGAMPLSIIRMRVDYGKEPELLVKYQGEQFADEWVPLSIFSQHAHQNLVNQFIFKFLFKVCNMLRERGIEISDVST</sequence>